<dbReference type="InterPro" id="IPR008792">
    <property type="entry name" value="PQQD"/>
</dbReference>
<reference evidence="1 2" key="1">
    <citation type="submission" date="2019-02" db="EMBL/GenBank/DDBJ databases">
        <title>Genomic Encyclopedia of Archaeal and Bacterial Type Strains, Phase II (KMG-II): from individual species to whole genera.</title>
        <authorList>
            <person name="Goeker M."/>
        </authorList>
    </citation>
    <scope>NUCLEOTIDE SEQUENCE [LARGE SCALE GENOMIC DNA]</scope>
    <source>
        <strain evidence="1 2">DSM 21411</strain>
    </source>
</reference>
<evidence type="ECO:0000313" key="2">
    <source>
        <dbReference type="Proteomes" id="UP000292209"/>
    </source>
</evidence>
<dbReference type="Gene3D" id="1.10.10.1150">
    <property type="entry name" value="Coenzyme PQQ synthesis protein D (PqqD)"/>
    <property type="match status" value="1"/>
</dbReference>
<dbReference type="AlphaFoldDB" id="A0A4Q7PDU8"/>
<dbReference type="InterPro" id="IPR041881">
    <property type="entry name" value="PqqD_sf"/>
</dbReference>
<dbReference type="EMBL" id="SGXG01000001">
    <property type="protein sequence ID" value="RZS97938.1"/>
    <property type="molecule type" value="Genomic_DNA"/>
</dbReference>
<keyword evidence="2" id="KW-1185">Reference proteome</keyword>
<protein>
    <submittedName>
        <fullName evidence="1">Coenzyme PQQ synthesis protein D (PqqD)</fullName>
    </submittedName>
</protein>
<dbReference type="Pfam" id="PF05402">
    <property type="entry name" value="PqqD"/>
    <property type="match status" value="1"/>
</dbReference>
<evidence type="ECO:0000313" key="1">
    <source>
        <dbReference type="EMBL" id="RZS97938.1"/>
    </source>
</evidence>
<comment type="caution">
    <text evidence="1">The sequence shown here is derived from an EMBL/GenBank/DDBJ whole genome shotgun (WGS) entry which is preliminary data.</text>
</comment>
<organism evidence="1 2">
    <name type="scientific">Cecembia calidifontis</name>
    <dbReference type="NCBI Taxonomy" id="1187080"/>
    <lineage>
        <taxon>Bacteria</taxon>
        <taxon>Pseudomonadati</taxon>
        <taxon>Bacteroidota</taxon>
        <taxon>Cytophagia</taxon>
        <taxon>Cytophagales</taxon>
        <taxon>Cyclobacteriaceae</taxon>
        <taxon>Cecembia</taxon>
    </lineage>
</organism>
<gene>
    <name evidence="1" type="ORF">BC751_3566</name>
</gene>
<dbReference type="RefSeq" id="WP_130276727.1">
    <property type="nucleotide sequence ID" value="NZ_SGXG01000001.1"/>
</dbReference>
<dbReference type="Proteomes" id="UP000292209">
    <property type="component" value="Unassembled WGS sequence"/>
</dbReference>
<proteinExistence type="predicted"/>
<sequence>MLKIRKNIAISDSGFVFDPLSGESYSLNPIGLEILQLIKNGQSFEAVSKHILEKYEVDAETFERYYYDFLATLKLFHLTEPD</sequence>
<name>A0A4Q7PDU8_9BACT</name>
<dbReference type="OrthoDB" id="5373226at2"/>
<accession>A0A4Q7PDU8</accession>